<keyword evidence="3" id="KW-1003">Cell membrane</keyword>
<evidence type="ECO:0000256" key="4">
    <source>
        <dbReference type="ARBA" id="ARBA00022614"/>
    </source>
</evidence>
<sequence length="951" mass="105452">MAAMFSLLQVLLLVLALQHSAVATNCKERERHALLELKKGFKDPSKRLFSWEGQDNCCMWEGVQCDNKTGNVIGLDLRNTVSYYQEVGDLYIISSRLEGAGFKGTIPSCLGNLSSLQTLDLSNNGVYQYEPSHQWLSHLTSLQHLVVSGVTFSSNSSTSLLLALNKLPSLVEISLSDCMLESIPLFIPILNFSSLSILDLSENNINSSMPGWFFNLSILEYLDLTSNDFHGRVSHNLVNMTSLKSLNLGVNDFSEDAIPESIGSLCNLDTLDLSRWNISKRFAEFGGVFSGCLRNSLTHLHLSSASLKGIIPDWIGDIKNLQVLDLSNNFLYGSVPSSLARLSSLQEMILVSNELNGTVPEDIGKLSELVNLNLGENHLNVVLSETHFTKLEKLEILFLSYNPLVFNVSSHWNPPFILKTLRISSCSLGTQFPTWLQTQHELHALDMSDVGIADTAPIWFWNLTTKLFSLDLSHNQIEGSIPKTSSFRDSFSIDLSSNRFSGTLPEFGSITRILDLSNNTFSGHIPASIGERMPDMFYLSASMNKLSGRVPSSLCQMKGMGAVDLSKNQLSGELPDCWLNSSALQILDFSNNNVIGGIPESICDMPSLTSLHLSNNNLSGEFPVSLKKCSGLTALDLSHNSFTGSIPTWIGESLSSLDILSLKSNIFLDHIPPEISQLTSLQILDLSSNNLSGPLPRTLGNFSVMQVPQKIGKGLRNVQDYKESLLLILKGREDEYNIKLLSLLKVIDFSGNHLSGDIPEDLTSLYGLQALNLSGNYLEGEIPNKLGRLQQLETLDLSRNELTGSIPWSFSNLSFLNHLNVSYNHLTGRVPSGNQMNTFTDPSIYIGNDLCGFPLGVECAKDGERNREGPSEEEDDEEDDVMLWWYIGSTSGFAVGFWSVWGVLIFKKSWRYGWFYYTNIVCGMIYVAVVLSFARIKKKMMMLMIFRGREG</sequence>
<evidence type="ECO:0000256" key="3">
    <source>
        <dbReference type="ARBA" id="ARBA00022475"/>
    </source>
</evidence>
<feature type="transmembrane region" description="Helical" evidence="11">
    <location>
        <begin position="883"/>
        <end position="906"/>
    </location>
</feature>
<evidence type="ECO:0000256" key="6">
    <source>
        <dbReference type="ARBA" id="ARBA00022729"/>
    </source>
</evidence>
<dbReference type="FunFam" id="3.80.10.10:FF:000649">
    <property type="entry name" value="Leucine Rich Repeat family protein"/>
    <property type="match status" value="1"/>
</dbReference>
<keyword evidence="14" id="KW-1185">Reference proteome</keyword>
<evidence type="ECO:0000256" key="2">
    <source>
        <dbReference type="ARBA" id="ARBA00009592"/>
    </source>
</evidence>
<dbReference type="FunFam" id="3.80.10.10:FF:000383">
    <property type="entry name" value="Leucine-rich repeat receptor protein kinase EMS1"/>
    <property type="match status" value="1"/>
</dbReference>
<name>A0AB40AFN7_DIOCR</name>
<keyword evidence="4" id="KW-0433">Leucine-rich repeat</keyword>
<feature type="chain" id="PRO_5044208425" evidence="12">
    <location>
        <begin position="24"/>
        <end position="951"/>
    </location>
</feature>
<protein>
    <submittedName>
        <fullName evidence="15">Receptor-like protein EIX2</fullName>
    </submittedName>
</protein>
<dbReference type="PANTHER" id="PTHR48063">
    <property type="entry name" value="LRR RECEPTOR-LIKE KINASE"/>
    <property type="match status" value="1"/>
</dbReference>
<keyword evidence="9 11" id="KW-0472">Membrane</keyword>
<feature type="signal peptide" evidence="12">
    <location>
        <begin position="1"/>
        <end position="23"/>
    </location>
</feature>
<evidence type="ECO:0000256" key="11">
    <source>
        <dbReference type="SAM" id="Phobius"/>
    </source>
</evidence>
<dbReference type="InterPro" id="IPR046956">
    <property type="entry name" value="RLP23-like"/>
</dbReference>
<keyword evidence="10" id="KW-0325">Glycoprotein</keyword>
<dbReference type="Gene3D" id="3.80.10.10">
    <property type="entry name" value="Ribonuclease Inhibitor"/>
    <property type="match status" value="5"/>
</dbReference>
<evidence type="ECO:0000256" key="1">
    <source>
        <dbReference type="ARBA" id="ARBA00004251"/>
    </source>
</evidence>
<dbReference type="Pfam" id="PF13855">
    <property type="entry name" value="LRR_8"/>
    <property type="match status" value="4"/>
</dbReference>
<dbReference type="SMART" id="SM00365">
    <property type="entry name" value="LRR_SD22"/>
    <property type="match status" value="9"/>
</dbReference>
<dbReference type="SUPFAM" id="SSF52047">
    <property type="entry name" value="RNI-like"/>
    <property type="match status" value="1"/>
</dbReference>
<dbReference type="SUPFAM" id="SSF52058">
    <property type="entry name" value="L domain-like"/>
    <property type="match status" value="2"/>
</dbReference>
<dbReference type="InterPro" id="IPR032675">
    <property type="entry name" value="LRR_dom_sf"/>
</dbReference>
<evidence type="ECO:0000259" key="13">
    <source>
        <dbReference type="Pfam" id="PF08263"/>
    </source>
</evidence>
<dbReference type="RefSeq" id="XP_039113705.1">
    <property type="nucleotide sequence ID" value="XM_039257771.1"/>
</dbReference>
<dbReference type="Pfam" id="PF08263">
    <property type="entry name" value="LRRNT_2"/>
    <property type="match status" value="1"/>
</dbReference>
<evidence type="ECO:0000256" key="7">
    <source>
        <dbReference type="ARBA" id="ARBA00022737"/>
    </source>
</evidence>
<dbReference type="SMART" id="SM00369">
    <property type="entry name" value="LRR_TYP"/>
    <property type="match status" value="9"/>
</dbReference>
<dbReference type="GO" id="GO:0005886">
    <property type="term" value="C:plasma membrane"/>
    <property type="evidence" value="ECO:0007669"/>
    <property type="project" value="UniProtKB-SubCell"/>
</dbReference>
<accession>A0AB40AFN7</accession>
<organism evidence="14 15">
    <name type="scientific">Dioscorea cayennensis subsp. rotundata</name>
    <name type="common">White Guinea yam</name>
    <name type="synonym">Dioscorea rotundata</name>
    <dbReference type="NCBI Taxonomy" id="55577"/>
    <lineage>
        <taxon>Eukaryota</taxon>
        <taxon>Viridiplantae</taxon>
        <taxon>Streptophyta</taxon>
        <taxon>Embryophyta</taxon>
        <taxon>Tracheophyta</taxon>
        <taxon>Spermatophyta</taxon>
        <taxon>Magnoliopsida</taxon>
        <taxon>Liliopsida</taxon>
        <taxon>Dioscoreales</taxon>
        <taxon>Dioscoreaceae</taxon>
        <taxon>Dioscorea</taxon>
    </lineage>
</organism>
<dbReference type="Pfam" id="PF00560">
    <property type="entry name" value="LRR_1"/>
    <property type="match status" value="5"/>
</dbReference>
<dbReference type="GeneID" id="120249263"/>
<dbReference type="FunFam" id="3.80.10.10:FF:000095">
    <property type="entry name" value="LRR receptor-like serine/threonine-protein kinase GSO1"/>
    <property type="match status" value="1"/>
</dbReference>
<comment type="subcellular location">
    <subcellularLocation>
        <location evidence="1">Cell membrane</location>
        <topology evidence="1">Single-pass type I membrane protein</topology>
    </subcellularLocation>
</comment>
<evidence type="ECO:0000256" key="5">
    <source>
        <dbReference type="ARBA" id="ARBA00022692"/>
    </source>
</evidence>
<dbReference type="InterPro" id="IPR003591">
    <property type="entry name" value="Leu-rich_rpt_typical-subtyp"/>
</dbReference>
<dbReference type="PROSITE" id="PS51450">
    <property type="entry name" value="LRR"/>
    <property type="match status" value="1"/>
</dbReference>
<feature type="transmembrane region" description="Helical" evidence="11">
    <location>
        <begin position="913"/>
        <end position="934"/>
    </location>
</feature>
<dbReference type="PRINTS" id="PR00019">
    <property type="entry name" value="LEURICHRPT"/>
</dbReference>
<evidence type="ECO:0000313" key="15">
    <source>
        <dbReference type="RefSeq" id="XP_039113705.1"/>
    </source>
</evidence>
<keyword evidence="8 11" id="KW-1133">Transmembrane helix</keyword>
<dbReference type="Proteomes" id="UP001515500">
    <property type="component" value="Chromosome 19"/>
</dbReference>
<dbReference type="InterPro" id="IPR001611">
    <property type="entry name" value="Leu-rich_rpt"/>
</dbReference>
<evidence type="ECO:0000313" key="14">
    <source>
        <dbReference type="Proteomes" id="UP001515500"/>
    </source>
</evidence>
<keyword evidence="7" id="KW-0677">Repeat</keyword>
<dbReference type="InterPro" id="IPR013210">
    <property type="entry name" value="LRR_N_plant-typ"/>
</dbReference>
<reference evidence="15" key="1">
    <citation type="submission" date="2025-08" db="UniProtKB">
        <authorList>
            <consortium name="RefSeq"/>
        </authorList>
    </citation>
    <scope>IDENTIFICATION</scope>
</reference>
<keyword evidence="6 12" id="KW-0732">Signal</keyword>
<dbReference type="FunFam" id="3.80.10.10:FF:000111">
    <property type="entry name" value="LRR receptor-like serine/threonine-protein kinase ERECTA"/>
    <property type="match status" value="1"/>
</dbReference>
<dbReference type="AlphaFoldDB" id="A0AB40AFN7"/>
<dbReference type="PANTHER" id="PTHR48063:SF112">
    <property type="entry name" value="RECEPTOR LIKE PROTEIN 30-LIKE"/>
    <property type="match status" value="1"/>
</dbReference>
<keyword evidence="5 11" id="KW-0812">Transmembrane</keyword>
<evidence type="ECO:0000256" key="9">
    <source>
        <dbReference type="ARBA" id="ARBA00023136"/>
    </source>
</evidence>
<gene>
    <name evidence="15" type="primary">LOC120249263</name>
</gene>
<comment type="similarity">
    <text evidence="2">Belongs to the RLP family.</text>
</comment>
<proteinExistence type="inferred from homology"/>
<feature type="domain" description="Leucine-rich repeat-containing N-terminal plant-type" evidence="13">
    <location>
        <begin position="29"/>
        <end position="66"/>
    </location>
</feature>
<evidence type="ECO:0000256" key="10">
    <source>
        <dbReference type="ARBA" id="ARBA00023180"/>
    </source>
</evidence>
<evidence type="ECO:0000256" key="8">
    <source>
        <dbReference type="ARBA" id="ARBA00022989"/>
    </source>
</evidence>
<evidence type="ECO:0000256" key="12">
    <source>
        <dbReference type="SAM" id="SignalP"/>
    </source>
</evidence>